<feature type="region of interest" description="Disordered" evidence="3">
    <location>
        <begin position="1"/>
        <end position="54"/>
    </location>
</feature>
<dbReference type="InterPro" id="IPR042505">
    <property type="entry name" value="DYNC2I1"/>
</dbReference>
<sequence length="667" mass="73533">MKEEGEMEEVLRALDEENNRLASASHRSNWSDSTELSDERFKDNRDEEEPAPKMAARAKTTFINFVSAKQRVVNSTVASKARKRAEDLSKLIELDVARYDMFDLPPVKEYELYIRSFGRSDTKQAYVQTREDDVDRDVQTEEVDSLSKWTQHPPENDVAVGGEGITVMSSGLADAHSSKVDPVKLTQFLDRVGQYLFTILDEESKSSFDEERRRDGRPTASFSDNVAMLGTPNFLAGRLVRACSFCPSEANSLLTVHSLPHAAVEESRDLAVPRASSPIDKGEQPYMSRLSLVCVWNVSQPTYPYRICASEMLVTCACFSPLKASLVFAGMYDGSVALWDLRESVAQHRSLQVEGQEHLVRFPTYNTAGVLETENHKSPVVSIMPVHSSIVGSLKDDSTAESSSGLSFQVASVDERAVVNLWVVAEIATPDPAGSTNDLGLSPGGKIKLMRSSAVTLSNPNKFVSQSSDLTALTMQLNPGDLNHFYVGSDAGCVVHGVRFGTRAFPQSHSSTIDTPVPVVSIDFSPFGQPYFLAGCDDGTLHLFHTKMEHPVASWREFVSGERILSVRWSRSRPAVFFVLDNNSTVFTFDLVENGLAPMKTDRITTADAMSLEVGGDPNLVSPGVSRPAYMVFALDSGAVEILTVSEAMRQQQPLEEDFLATYVDRY</sequence>
<gene>
    <name evidence="5" type="primary">LOC101857542</name>
</gene>
<dbReference type="SMART" id="SM00320">
    <property type="entry name" value="WD40"/>
    <property type="match status" value="3"/>
</dbReference>
<keyword evidence="4" id="KW-1185">Reference proteome</keyword>
<evidence type="ECO:0000256" key="2">
    <source>
        <dbReference type="ARBA" id="ARBA00022737"/>
    </source>
</evidence>
<dbReference type="InterPro" id="IPR036322">
    <property type="entry name" value="WD40_repeat_dom_sf"/>
</dbReference>
<accession>A0ABM1AEZ9</accession>
<dbReference type="GeneID" id="101857542"/>
<dbReference type="Proteomes" id="UP000694888">
    <property type="component" value="Unplaced"/>
</dbReference>
<dbReference type="SUPFAM" id="SSF50978">
    <property type="entry name" value="WD40 repeat-like"/>
    <property type="match status" value="1"/>
</dbReference>
<dbReference type="PANTHER" id="PTHR16022:SF0">
    <property type="entry name" value="CYTOPLASMIC DYNEIN 2 INTERMEDIATE CHAIN 1"/>
    <property type="match status" value="1"/>
</dbReference>
<feature type="compositionally biased region" description="Basic and acidic residues" evidence="3">
    <location>
        <begin position="1"/>
        <end position="19"/>
    </location>
</feature>
<name>A0ABM1AEZ9_APLCA</name>
<dbReference type="PANTHER" id="PTHR16022">
    <property type="entry name" value="WD REPEAT DOMAIN 60"/>
    <property type="match status" value="1"/>
</dbReference>
<evidence type="ECO:0000313" key="5">
    <source>
        <dbReference type="RefSeq" id="XP_012946407.1"/>
    </source>
</evidence>
<evidence type="ECO:0000313" key="4">
    <source>
        <dbReference type="Proteomes" id="UP000694888"/>
    </source>
</evidence>
<dbReference type="InterPro" id="IPR019775">
    <property type="entry name" value="WD40_repeat_CS"/>
</dbReference>
<protein>
    <submittedName>
        <fullName evidence="5">WD repeat-containing protein 60</fullName>
    </submittedName>
</protein>
<evidence type="ECO:0000256" key="3">
    <source>
        <dbReference type="SAM" id="MobiDB-lite"/>
    </source>
</evidence>
<dbReference type="InterPro" id="IPR015943">
    <property type="entry name" value="WD40/YVTN_repeat-like_dom_sf"/>
</dbReference>
<evidence type="ECO:0000256" key="1">
    <source>
        <dbReference type="ARBA" id="ARBA00022574"/>
    </source>
</evidence>
<keyword evidence="2" id="KW-0677">Repeat</keyword>
<dbReference type="RefSeq" id="XP_012946407.1">
    <property type="nucleotide sequence ID" value="XM_013090953.1"/>
</dbReference>
<organism evidence="4 5">
    <name type="scientific">Aplysia californica</name>
    <name type="common">California sea hare</name>
    <dbReference type="NCBI Taxonomy" id="6500"/>
    <lineage>
        <taxon>Eukaryota</taxon>
        <taxon>Metazoa</taxon>
        <taxon>Spiralia</taxon>
        <taxon>Lophotrochozoa</taxon>
        <taxon>Mollusca</taxon>
        <taxon>Gastropoda</taxon>
        <taxon>Heterobranchia</taxon>
        <taxon>Euthyneura</taxon>
        <taxon>Tectipleura</taxon>
        <taxon>Aplysiida</taxon>
        <taxon>Aplysioidea</taxon>
        <taxon>Aplysiidae</taxon>
        <taxon>Aplysia</taxon>
    </lineage>
</organism>
<dbReference type="PROSITE" id="PS00678">
    <property type="entry name" value="WD_REPEATS_1"/>
    <property type="match status" value="1"/>
</dbReference>
<dbReference type="Gene3D" id="2.130.10.10">
    <property type="entry name" value="YVTN repeat-like/Quinoprotein amine dehydrogenase"/>
    <property type="match status" value="2"/>
</dbReference>
<keyword evidence="1" id="KW-0853">WD repeat</keyword>
<proteinExistence type="predicted"/>
<feature type="compositionally biased region" description="Polar residues" evidence="3">
    <location>
        <begin position="20"/>
        <end position="34"/>
    </location>
</feature>
<reference evidence="5" key="1">
    <citation type="submission" date="2025-08" db="UniProtKB">
        <authorList>
            <consortium name="RefSeq"/>
        </authorList>
    </citation>
    <scope>IDENTIFICATION</scope>
</reference>
<dbReference type="InterPro" id="IPR001680">
    <property type="entry name" value="WD40_rpt"/>
</dbReference>